<gene>
    <name evidence="4" type="ORF">ABRP34_09800</name>
</gene>
<evidence type="ECO:0000256" key="2">
    <source>
        <dbReference type="ARBA" id="ARBA00022801"/>
    </source>
</evidence>
<dbReference type="PANTHER" id="PTHR42715:SF10">
    <property type="entry name" value="BETA-GLUCOSIDASE"/>
    <property type="match status" value="1"/>
</dbReference>
<sequence length="838" mass="88704">MNPTLSAQKTAPAEAGNTGLLPADAEARLRELAASLGLEQQVTLLTGADVWSTHALPEIGLSRIVLSDGPAGVRGEDFDERHDSVSLPSSSALSATWSVDIARRYGQVLGQEARRKGVHAVLGPTINLHRSPLGGRHFECMSEDPRLTATIAAGYVSGVQSMGVGATPKHYLANEAETDRFISDSVVDERPLRELYLAAFEDAITEARAWLVMSSYNSINGTTASENELLETPLSTEWGFDGVVVSDWTGVRSVDAANAHQDLEMPGPVGHWGAKLLAAVEDGRVSRSAILEKVIRILRLAARVGSLAGFEAAVPAFPADLDGAQVAREVAVRGAVLVRNEGGLLPLDAKALCSVAVIGHNAEEARTQGGGSATVMPKYNVSPLEGLRKALPDDVTVTYARGAKVAEGLQPFARRALHNPVSGVPGMRVTFLAADGTEISGEDRLASHLIWFGVGIPEGTAAIRMQTEWTAETAGVRHLGVGTVGHIALSIDGTEVFNGELEDDTNVLGAALFDPPQTTRAFEATAGQRFAIDALYRLPQQQEIPLTAILLGEEATVADPQAEIRAAVDAARTADVAVVVVGTNAAIESEGFDRKDLDLPGHQNELVEAVAAVNPRTVVVVNSGSPVLMPWLDRVGAVLLGWFGGQEFGTAVADILLGKEEPGGRLPTTWPAALEDVPVLNTTPVDGRVVYSEGIHVGYRAWLRQQAAGGAAPLLPFGFGLGYTTFELGTAHAPQSVSAGQDITVHVPVRNTGKRTGREVVQVYLSREDSAVERPVRWLAGYAGTHLAAGGTGTVEVRIPARAFGHYDGGWQVERGPFRLLVGRHAADDFQALEVEVR</sequence>
<dbReference type="InterPro" id="IPR017853">
    <property type="entry name" value="GH"/>
</dbReference>
<dbReference type="Gene3D" id="3.40.50.1700">
    <property type="entry name" value="Glycoside hydrolase family 3 C-terminal domain"/>
    <property type="match status" value="1"/>
</dbReference>
<dbReference type="InterPro" id="IPR002772">
    <property type="entry name" value="Glyco_hydro_3_C"/>
</dbReference>
<dbReference type="InterPro" id="IPR036962">
    <property type="entry name" value="Glyco_hydro_3_N_sf"/>
</dbReference>
<dbReference type="SMART" id="SM01217">
    <property type="entry name" value="Fn3_like"/>
    <property type="match status" value="1"/>
</dbReference>
<evidence type="ECO:0000256" key="1">
    <source>
        <dbReference type="ARBA" id="ARBA00005336"/>
    </source>
</evidence>
<dbReference type="AlphaFoldDB" id="A0AAU8EWV9"/>
<dbReference type="Gene3D" id="2.60.120.260">
    <property type="entry name" value="Galactose-binding domain-like"/>
    <property type="match status" value="1"/>
</dbReference>
<dbReference type="RefSeq" id="WP_353713079.1">
    <property type="nucleotide sequence ID" value="NZ_CP159279.1"/>
</dbReference>
<reference evidence="4" key="1">
    <citation type="submission" date="2024-06" db="EMBL/GenBank/DDBJ databases">
        <title>Biodegradation of dimethachlon by Arthrobacter sp. K5: mechanistic insights and ecological implications.</title>
        <authorList>
            <person name="Hu S."/>
            <person name="Lu P."/>
        </authorList>
    </citation>
    <scope>NUCLEOTIDE SEQUENCE</scope>
    <source>
        <strain evidence="4">K5</strain>
    </source>
</reference>
<dbReference type="SUPFAM" id="SSF52279">
    <property type="entry name" value="Beta-D-glucan exohydrolase, C-terminal domain"/>
    <property type="match status" value="1"/>
</dbReference>
<protein>
    <submittedName>
        <fullName evidence="4">Glycoside hydrolase family 3 C-terminal domain-containing protein</fullName>
    </submittedName>
</protein>
<dbReference type="Gene3D" id="3.20.20.300">
    <property type="entry name" value="Glycoside hydrolase, family 3, N-terminal domain"/>
    <property type="match status" value="1"/>
</dbReference>
<comment type="similarity">
    <text evidence="1">Belongs to the glycosyl hydrolase 3 family.</text>
</comment>
<keyword evidence="2 4" id="KW-0378">Hydrolase</keyword>
<dbReference type="InterPro" id="IPR036881">
    <property type="entry name" value="Glyco_hydro_3_C_sf"/>
</dbReference>
<accession>A0AAU8EWV9</accession>
<dbReference type="Pfam" id="PF14310">
    <property type="entry name" value="Fn3-like"/>
    <property type="match status" value="1"/>
</dbReference>
<dbReference type="Pfam" id="PF01915">
    <property type="entry name" value="Glyco_hydro_3_C"/>
    <property type="match status" value="1"/>
</dbReference>
<dbReference type="InterPro" id="IPR026891">
    <property type="entry name" value="Fn3-like"/>
</dbReference>
<dbReference type="Gene3D" id="2.60.40.10">
    <property type="entry name" value="Immunoglobulins"/>
    <property type="match status" value="1"/>
</dbReference>
<dbReference type="GO" id="GO:0004553">
    <property type="term" value="F:hydrolase activity, hydrolyzing O-glycosyl compounds"/>
    <property type="evidence" value="ECO:0007669"/>
    <property type="project" value="InterPro"/>
</dbReference>
<dbReference type="EMBL" id="CP159279">
    <property type="protein sequence ID" value="XCH13246.1"/>
    <property type="molecule type" value="Genomic_DNA"/>
</dbReference>
<dbReference type="SUPFAM" id="SSF51445">
    <property type="entry name" value="(Trans)glycosidases"/>
    <property type="match status" value="1"/>
</dbReference>
<organism evidence="4">
    <name type="scientific">Arthrobacter sp. K5</name>
    <dbReference type="NCBI Taxonomy" id="2839623"/>
    <lineage>
        <taxon>Bacteria</taxon>
        <taxon>Bacillati</taxon>
        <taxon>Actinomycetota</taxon>
        <taxon>Actinomycetes</taxon>
        <taxon>Micrococcales</taxon>
        <taxon>Micrococcaceae</taxon>
        <taxon>Arthrobacter</taxon>
    </lineage>
</organism>
<feature type="domain" description="Fibronectin type III-like" evidence="3">
    <location>
        <begin position="759"/>
        <end position="826"/>
    </location>
</feature>
<dbReference type="GO" id="GO:0005975">
    <property type="term" value="P:carbohydrate metabolic process"/>
    <property type="evidence" value="ECO:0007669"/>
    <property type="project" value="InterPro"/>
</dbReference>
<dbReference type="InterPro" id="IPR001764">
    <property type="entry name" value="Glyco_hydro_3_N"/>
</dbReference>
<name>A0AAU8EWV9_9MICC</name>
<dbReference type="InterPro" id="IPR050288">
    <property type="entry name" value="Cellulose_deg_GH3"/>
</dbReference>
<dbReference type="Pfam" id="PF00933">
    <property type="entry name" value="Glyco_hydro_3"/>
    <property type="match status" value="1"/>
</dbReference>
<dbReference type="PRINTS" id="PR00133">
    <property type="entry name" value="GLHYDRLASE3"/>
</dbReference>
<dbReference type="InterPro" id="IPR013783">
    <property type="entry name" value="Ig-like_fold"/>
</dbReference>
<evidence type="ECO:0000313" key="4">
    <source>
        <dbReference type="EMBL" id="XCH13246.1"/>
    </source>
</evidence>
<dbReference type="SUPFAM" id="SSF56988">
    <property type="entry name" value="Anthrax protective antigen"/>
    <property type="match status" value="1"/>
</dbReference>
<evidence type="ECO:0000259" key="3">
    <source>
        <dbReference type="SMART" id="SM01217"/>
    </source>
</evidence>
<dbReference type="PANTHER" id="PTHR42715">
    <property type="entry name" value="BETA-GLUCOSIDASE"/>
    <property type="match status" value="1"/>
</dbReference>
<proteinExistence type="inferred from homology"/>